<keyword evidence="9 12" id="KW-0539">Nucleus</keyword>
<keyword evidence="8 12" id="KW-0804">Transcription</keyword>
<dbReference type="SUPFAM" id="SSF57959">
    <property type="entry name" value="Leucine zipper domain"/>
    <property type="match status" value="1"/>
</dbReference>
<dbReference type="InterPro" id="IPR004827">
    <property type="entry name" value="bZIP"/>
</dbReference>
<protein>
    <recommendedName>
        <fullName evidence="2 12">Nuclear factor interleukin-3-regulated protein</fullName>
    </recommendedName>
</protein>
<dbReference type="PIRSF" id="PIRSF019029">
    <property type="entry name" value="bZIP_E4BP4"/>
    <property type="match status" value="1"/>
</dbReference>
<dbReference type="RefSeq" id="XP_018099376.1">
    <property type="nucleotide sequence ID" value="XM_018243887.2"/>
</dbReference>
<keyword evidence="5 12" id="KW-0090">Biological rhythms</keyword>
<evidence type="ECO:0000256" key="8">
    <source>
        <dbReference type="ARBA" id="ARBA00023163"/>
    </source>
</evidence>
<dbReference type="PANTHER" id="PTHR15284">
    <property type="entry name" value="NUCLEAR FACTOR INTERLEUKIN-3-REGULATED PROTEIN"/>
    <property type="match status" value="1"/>
</dbReference>
<dbReference type="Pfam" id="PF06529">
    <property type="entry name" value="Vert_IL3-reg_TF"/>
    <property type="match status" value="1"/>
</dbReference>
<gene>
    <name evidence="16" type="primary">nfil3.S</name>
    <name evidence="15" type="synonym">LOC108707002</name>
</gene>
<proteinExistence type="inferred from homology"/>
<dbReference type="Gene3D" id="1.20.5.170">
    <property type="match status" value="1"/>
</dbReference>
<comment type="function">
    <text evidence="10 12">May act as a transcriptional regulator of a number of proteins of the circadian clock.</text>
</comment>
<dbReference type="GO" id="GO:0006955">
    <property type="term" value="P:immune response"/>
    <property type="evidence" value="ECO:0007669"/>
    <property type="project" value="UniProtKB-UniRule"/>
</dbReference>
<dbReference type="AGR" id="Xenbase:XB-GENE-17345002"/>
<dbReference type="GO" id="GO:0003677">
    <property type="term" value="F:DNA binding"/>
    <property type="evidence" value="ECO:0007669"/>
    <property type="project" value="UniProtKB-KW"/>
</dbReference>
<feature type="compositionally biased region" description="Polar residues" evidence="13">
    <location>
        <begin position="262"/>
        <end position="271"/>
    </location>
</feature>
<dbReference type="STRING" id="8355.A0A1L8HPF5"/>
<dbReference type="CDD" id="cd14694">
    <property type="entry name" value="bZIP_NFIL3"/>
    <property type="match status" value="1"/>
</dbReference>
<keyword evidence="14" id="KW-1185">Reference proteome</keyword>
<evidence type="ECO:0000313" key="14">
    <source>
        <dbReference type="Proteomes" id="UP000186698"/>
    </source>
</evidence>
<evidence type="ECO:0000256" key="4">
    <source>
        <dbReference type="ARBA" id="ARBA00023015"/>
    </source>
</evidence>
<dbReference type="InterPro" id="IPR010533">
    <property type="entry name" value="Vert_IL3-reg_TF"/>
</dbReference>
<comment type="subcellular location">
    <subcellularLocation>
        <location evidence="12">Nucleus</location>
    </subcellularLocation>
</comment>
<name>A0A1L8HPF5_XENLA</name>
<evidence type="ECO:0000256" key="1">
    <source>
        <dbReference type="ARBA" id="ARBA00006079"/>
    </source>
</evidence>
<dbReference type="Pfam" id="PF07716">
    <property type="entry name" value="bZIP_2"/>
    <property type="match status" value="1"/>
</dbReference>
<evidence type="ECO:0000313" key="16">
    <source>
        <dbReference type="Xenbase" id="XB-GENE-17345002"/>
    </source>
</evidence>
<dbReference type="GO" id="GO:0005634">
    <property type="term" value="C:nucleus"/>
    <property type="evidence" value="ECO:0000318"/>
    <property type="project" value="GO_Central"/>
</dbReference>
<evidence type="ECO:0000256" key="3">
    <source>
        <dbReference type="ARBA" id="ARBA00022491"/>
    </source>
</evidence>
<dbReference type="Proteomes" id="UP000186698">
    <property type="component" value="Chromosome 1S"/>
</dbReference>
<evidence type="ECO:0000256" key="12">
    <source>
        <dbReference type="PIRNR" id="PIRNR019029"/>
    </source>
</evidence>
<dbReference type="InterPro" id="IPR047229">
    <property type="entry name" value="NFIL3-like"/>
</dbReference>
<keyword evidence="3 12" id="KW-0678">Repressor</keyword>
<dbReference type="SMART" id="SM00338">
    <property type="entry name" value="BRLZ"/>
    <property type="match status" value="1"/>
</dbReference>
<comment type="similarity">
    <text evidence="1 12">Belongs to the bZIP family. NFIL3 subfamily.</text>
</comment>
<evidence type="ECO:0000256" key="11">
    <source>
        <dbReference type="ARBA" id="ARBA00061957"/>
    </source>
</evidence>
<dbReference type="GO" id="GO:0006366">
    <property type="term" value="P:transcription by RNA polymerase II"/>
    <property type="evidence" value="ECO:0007669"/>
    <property type="project" value="InterPro"/>
</dbReference>
<dbReference type="PaxDb" id="8355-A0A1L8HPF5"/>
<evidence type="ECO:0000256" key="5">
    <source>
        <dbReference type="ARBA" id="ARBA00023108"/>
    </source>
</evidence>
<dbReference type="OMA" id="PVDMTSK"/>
<dbReference type="PANTHER" id="PTHR15284:SF1">
    <property type="entry name" value="NUCLEAR FACTOR INTERLEUKIN-3-REGULATED PROTEIN"/>
    <property type="match status" value="1"/>
</dbReference>
<dbReference type="Bgee" id="108707002">
    <property type="expression patterns" value="Expressed in muscle tissue and 16 other cell types or tissues"/>
</dbReference>
<evidence type="ECO:0000256" key="7">
    <source>
        <dbReference type="ARBA" id="ARBA00023159"/>
    </source>
</evidence>
<dbReference type="CTD" id="108707002"/>
<keyword evidence="6 12" id="KW-0238">DNA-binding</keyword>
<dbReference type="KEGG" id="xla:108707002"/>
<comment type="subunit">
    <text evidence="11">Homodimer. Binds DNA as a dimer.</text>
</comment>
<dbReference type="InterPro" id="IPR016743">
    <property type="entry name" value="NFIL3/E4BP4"/>
</dbReference>
<sequence length="459" mass="51543">MQLTKMPTIKREQECADSRMENILVLSSNIPDMSESMDSSNDMLYSDGLNVKNKSSSCRRKREFIPDEKKDAMYWEKRRKNNEAAKRSREKRRLNDVVLENKLMVLGEENASLKTELLSLKLKFGLISSTSYAQEIQKVTSSTAVFFQEYSSSKPNMSYNSDHEHSVMTSSCISVIKHSPQSSLSDVSEASSMEHVQPSTIQSNCRSTDIKFQRVKREPVEVENFSRDAREDSNTFQGSIYANYIGSTFPGYSHSPPLVHINRSSSNSPRTSEADEGVVGKTSDGEDEQRVPKGPIHSPVELKNGHTTIIKVPEVNSSALPHKLRIKAKAMQIKVEALESELDSTQKLTLPIDMSSKRHLQLEKHNSENMVHSSLSPLSVQVTNIQDWPLKPGQWHHRELDKMPSLCKTSGIVHIKDNVYKAPESESLYLKQGIATLSAEVASLKRLIVTQEICASNSS</sequence>
<dbReference type="GeneID" id="108707002"/>
<dbReference type="InterPro" id="IPR046347">
    <property type="entry name" value="bZIP_sf"/>
</dbReference>
<dbReference type="PROSITE" id="PS50217">
    <property type="entry name" value="BZIP"/>
    <property type="match status" value="1"/>
</dbReference>
<dbReference type="AlphaFoldDB" id="A0A1L8HPF5"/>
<dbReference type="GO" id="GO:0007623">
    <property type="term" value="P:circadian rhythm"/>
    <property type="evidence" value="ECO:0000318"/>
    <property type="project" value="GO_Central"/>
</dbReference>
<keyword evidence="4 12" id="KW-0805">Transcription regulation</keyword>
<dbReference type="OrthoDB" id="6151507at2759"/>
<dbReference type="Xenbase" id="XB-GENE-17345002">
    <property type="gene designation" value="nfil3.S"/>
</dbReference>
<evidence type="ECO:0000256" key="13">
    <source>
        <dbReference type="SAM" id="MobiDB-lite"/>
    </source>
</evidence>
<evidence type="ECO:0000256" key="6">
    <source>
        <dbReference type="ARBA" id="ARBA00023125"/>
    </source>
</evidence>
<dbReference type="FunFam" id="1.20.5.170:FF:000025">
    <property type="entry name" value="nuclear factor interleukin-3-regulated protein-like"/>
    <property type="match status" value="1"/>
</dbReference>
<accession>A0A1L8HPF5</accession>
<reference evidence="15" key="1">
    <citation type="submission" date="2025-08" db="UniProtKB">
        <authorList>
            <consortium name="RefSeq"/>
        </authorList>
    </citation>
    <scope>IDENTIFICATION</scope>
    <source>
        <strain evidence="15">J_2021</strain>
        <tissue evidence="15">Erythrocytes</tissue>
    </source>
</reference>
<dbReference type="GO" id="GO:0003700">
    <property type="term" value="F:DNA-binding transcription factor activity"/>
    <property type="evidence" value="ECO:0007669"/>
    <property type="project" value="InterPro"/>
</dbReference>
<feature type="region of interest" description="Disordered" evidence="13">
    <location>
        <begin position="258"/>
        <end position="299"/>
    </location>
</feature>
<evidence type="ECO:0000256" key="10">
    <source>
        <dbReference type="ARBA" id="ARBA00053991"/>
    </source>
</evidence>
<evidence type="ECO:0000256" key="9">
    <source>
        <dbReference type="ARBA" id="ARBA00023242"/>
    </source>
</evidence>
<dbReference type="GO" id="GO:0006355">
    <property type="term" value="P:regulation of DNA-templated transcription"/>
    <property type="evidence" value="ECO:0000318"/>
    <property type="project" value="GO_Central"/>
</dbReference>
<dbReference type="InterPro" id="IPR047106">
    <property type="entry name" value="NFIL3-like_bZIP"/>
</dbReference>
<organism evidence="14 15">
    <name type="scientific">Xenopus laevis</name>
    <name type="common">African clawed frog</name>
    <dbReference type="NCBI Taxonomy" id="8355"/>
    <lineage>
        <taxon>Eukaryota</taxon>
        <taxon>Metazoa</taxon>
        <taxon>Chordata</taxon>
        <taxon>Craniata</taxon>
        <taxon>Vertebrata</taxon>
        <taxon>Euteleostomi</taxon>
        <taxon>Amphibia</taxon>
        <taxon>Batrachia</taxon>
        <taxon>Anura</taxon>
        <taxon>Pipoidea</taxon>
        <taxon>Pipidae</taxon>
        <taxon>Xenopodinae</taxon>
        <taxon>Xenopus</taxon>
        <taxon>Xenopus</taxon>
    </lineage>
</organism>
<evidence type="ECO:0000313" key="15">
    <source>
        <dbReference type="RefSeq" id="XP_018099376.1"/>
    </source>
</evidence>
<evidence type="ECO:0000256" key="2">
    <source>
        <dbReference type="ARBA" id="ARBA00018259"/>
    </source>
</evidence>
<keyword evidence="7 12" id="KW-0010">Activator</keyword>
<dbReference type="PROSITE" id="PS00036">
    <property type="entry name" value="BZIP_BASIC"/>
    <property type="match status" value="1"/>
</dbReference>